<reference evidence="1 2" key="1">
    <citation type="submission" date="2023-08" db="EMBL/GenBank/DDBJ databases">
        <title>A Necator americanus chromosomal reference genome.</title>
        <authorList>
            <person name="Ilik V."/>
            <person name="Petrzelkova K.J."/>
            <person name="Pardy F."/>
            <person name="Fuh T."/>
            <person name="Niatou-Singa F.S."/>
            <person name="Gouil Q."/>
            <person name="Baker L."/>
            <person name="Ritchie M.E."/>
            <person name="Jex A.R."/>
            <person name="Gazzola D."/>
            <person name="Li H."/>
            <person name="Toshio Fujiwara R."/>
            <person name="Zhan B."/>
            <person name="Aroian R.V."/>
            <person name="Pafco B."/>
            <person name="Schwarz E.M."/>
        </authorList>
    </citation>
    <scope>NUCLEOTIDE SEQUENCE [LARGE SCALE GENOMIC DNA]</scope>
    <source>
        <strain evidence="1 2">Aroian</strain>
        <tissue evidence="1">Whole animal</tissue>
    </source>
</reference>
<evidence type="ECO:0000313" key="2">
    <source>
        <dbReference type="Proteomes" id="UP001303046"/>
    </source>
</evidence>
<comment type="caution">
    <text evidence="1">The sequence shown here is derived from an EMBL/GenBank/DDBJ whole genome shotgun (WGS) entry which is preliminary data.</text>
</comment>
<accession>A0ABR1BKV0</accession>
<dbReference type="EMBL" id="JAVFWL010000001">
    <property type="protein sequence ID" value="KAK6727074.1"/>
    <property type="molecule type" value="Genomic_DNA"/>
</dbReference>
<evidence type="ECO:0000313" key="1">
    <source>
        <dbReference type="EMBL" id="KAK6727074.1"/>
    </source>
</evidence>
<sequence length="81" mass="9513">MLRTPVPTTWNPVEDWIPGANFLRNGYRKKTRLGSYPFTYDHGLVKEMTDPWMKGNLPVDLVGFSDVLIYYYITNVTQRRT</sequence>
<dbReference type="Proteomes" id="UP001303046">
    <property type="component" value="Unassembled WGS sequence"/>
</dbReference>
<organism evidence="1 2">
    <name type="scientific">Necator americanus</name>
    <name type="common">Human hookworm</name>
    <dbReference type="NCBI Taxonomy" id="51031"/>
    <lineage>
        <taxon>Eukaryota</taxon>
        <taxon>Metazoa</taxon>
        <taxon>Ecdysozoa</taxon>
        <taxon>Nematoda</taxon>
        <taxon>Chromadorea</taxon>
        <taxon>Rhabditida</taxon>
        <taxon>Rhabditina</taxon>
        <taxon>Rhabditomorpha</taxon>
        <taxon>Strongyloidea</taxon>
        <taxon>Ancylostomatidae</taxon>
        <taxon>Bunostominae</taxon>
        <taxon>Necator</taxon>
    </lineage>
</organism>
<protein>
    <submittedName>
        <fullName evidence="1">Uncharacterized protein</fullName>
    </submittedName>
</protein>
<keyword evidence="2" id="KW-1185">Reference proteome</keyword>
<proteinExistence type="predicted"/>
<name>A0ABR1BKV0_NECAM</name>
<gene>
    <name evidence="1" type="primary">Necator_chrI.g1147</name>
    <name evidence="1" type="ORF">RB195_005023</name>
</gene>